<accession>A0A3S0J565</accession>
<name>A0A3S0J565_9BACT</name>
<feature type="compositionally biased region" description="Basic and acidic residues" evidence="1">
    <location>
        <begin position="233"/>
        <end position="243"/>
    </location>
</feature>
<dbReference type="Proteomes" id="UP000282184">
    <property type="component" value="Unassembled WGS sequence"/>
</dbReference>
<organism evidence="2 3">
    <name type="scientific">Hymenobacter gummosus</name>
    <dbReference type="NCBI Taxonomy" id="1776032"/>
    <lineage>
        <taxon>Bacteria</taxon>
        <taxon>Pseudomonadati</taxon>
        <taxon>Bacteroidota</taxon>
        <taxon>Cytophagia</taxon>
        <taxon>Cytophagales</taxon>
        <taxon>Hymenobacteraceae</taxon>
        <taxon>Hymenobacter</taxon>
    </lineage>
</organism>
<evidence type="ECO:0000313" key="2">
    <source>
        <dbReference type="EMBL" id="RTQ44664.1"/>
    </source>
</evidence>
<dbReference type="RefSeq" id="WP_126696457.1">
    <property type="nucleotide sequence ID" value="NZ_RXOF01000026.1"/>
</dbReference>
<protein>
    <submittedName>
        <fullName evidence="2">Uncharacterized protein</fullName>
    </submittedName>
</protein>
<dbReference type="AlphaFoldDB" id="A0A3S0J565"/>
<comment type="caution">
    <text evidence="2">The sequence shown here is derived from an EMBL/GenBank/DDBJ whole genome shotgun (WGS) entry which is preliminary data.</text>
</comment>
<feature type="region of interest" description="Disordered" evidence="1">
    <location>
        <begin position="251"/>
        <end position="271"/>
    </location>
</feature>
<reference evidence="2 3" key="1">
    <citation type="submission" date="2018-12" db="EMBL/GenBank/DDBJ databases">
        <title>Hymenobacter gummosus sp. nov., isolated from a spring.</title>
        <authorList>
            <person name="Nie L."/>
        </authorList>
    </citation>
    <scope>NUCLEOTIDE SEQUENCE [LARGE SCALE GENOMIC DNA]</scope>
    <source>
        <strain evidence="2 3">KCTC 52166</strain>
    </source>
</reference>
<evidence type="ECO:0000256" key="1">
    <source>
        <dbReference type="SAM" id="MobiDB-lite"/>
    </source>
</evidence>
<dbReference type="OrthoDB" id="880605at2"/>
<feature type="region of interest" description="Disordered" evidence="1">
    <location>
        <begin position="224"/>
        <end position="243"/>
    </location>
</feature>
<evidence type="ECO:0000313" key="3">
    <source>
        <dbReference type="Proteomes" id="UP000282184"/>
    </source>
</evidence>
<dbReference type="EMBL" id="RXOF01000026">
    <property type="protein sequence ID" value="RTQ44664.1"/>
    <property type="molecule type" value="Genomic_DNA"/>
</dbReference>
<sequence length="271" mass="31510">MTGTRKRQLQRQFCRHTRPLKTFRGDPTRPAYTLYSWWEYPTYLAALNELDELLEQWPHNRARTVALLGVQQAFYENGAPHWAEELIHAEDRDNVHAWMLQERQWARRRDPKRAARYAEHQALAEAALVESQRRKQGPPTGKGPHRSPQAPRQPKALSFTPAQPRPHNRPATRPRYTAAQLRRDPQAYQASVQELDALLQRWPYKRNRILYLLTVHEALAQHDDPAADPPRLTGHEQAEREARSWLECRKQYPQERAQTGKVPRLGGGAVG</sequence>
<gene>
    <name evidence="2" type="ORF">EJV47_27630</name>
</gene>
<keyword evidence="3" id="KW-1185">Reference proteome</keyword>
<feature type="region of interest" description="Disordered" evidence="1">
    <location>
        <begin position="128"/>
        <end position="175"/>
    </location>
</feature>
<proteinExistence type="predicted"/>